<dbReference type="VEuPathDB" id="MicrosporidiaDB:EHP00_1084"/>
<dbReference type="STRING" id="646526.A0A1W0E5C3"/>
<protein>
    <submittedName>
        <fullName evidence="1">Uncharacterized protein</fullName>
    </submittedName>
</protein>
<sequence>MTERIHYHNHTAEASLWMENEIKKALEKYEIIELNVNTELFMRLGKAQILNSVNAKFNDKKTGEYFVLENYDSNSPEQGNKKLQWLIKIIKDLECRAFLKFGSVASGTSERKEGAIKDTDTSNLRKSNKKEVKISFFVNAGAESIENAFTNEMWVKMWSMDGIKEDKTIQFDNVIIKNIQSSKTLTMEFKLKSWDYFTPVKIIFIRSGMDTKVTIVLDEVNINDEEGVIEIWKQRIFGAVCNLLRASIK</sequence>
<name>A0A1W0E5C3_9MICR</name>
<dbReference type="EMBL" id="MNPJ01000020">
    <property type="protein sequence ID" value="OQS54392.1"/>
    <property type="molecule type" value="Genomic_DNA"/>
</dbReference>
<dbReference type="Proteomes" id="UP000192758">
    <property type="component" value="Unassembled WGS sequence"/>
</dbReference>
<organism evidence="1 2">
    <name type="scientific">Ecytonucleospora hepatopenaei</name>
    <dbReference type="NCBI Taxonomy" id="646526"/>
    <lineage>
        <taxon>Eukaryota</taxon>
        <taxon>Fungi</taxon>
        <taxon>Fungi incertae sedis</taxon>
        <taxon>Microsporidia</taxon>
        <taxon>Enterocytozoonidae</taxon>
        <taxon>Ecytonucleospora</taxon>
    </lineage>
</organism>
<accession>A0A1W0E5C3</accession>
<evidence type="ECO:0000313" key="1">
    <source>
        <dbReference type="EMBL" id="OQS54392.1"/>
    </source>
</evidence>
<proteinExistence type="predicted"/>
<dbReference type="AlphaFoldDB" id="A0A1W0E5C3"/>
<dbReference type="OrthoDB" id="2195579at2759"/>
<comment type="caution">
    <text evidence="1">The sequence shown here is derived from an EMBL/GenBank/DDBJ whole genome shotgun (WGS) entry which is preliminary data.</text>
</comment>
<keyword evidence="2" id="KW-1185">Reference proteome</keyword>
<reference evidence="1 2" key="1">
    <citation type="journal article" date="2017" name="Environ. Microbiol.">
        <title>Decay of the glycolytic pathway and adaptation to intranuclear parasitism within Enterocytozoonidae microsporidia.</title>
        <authorList>
            <person name="Wiredu Boakye D."/>
            <person name="Jaroenlak P."/>
            <person name="Prachumwat A."/>
            <person name="Williams T.A."/>
            <person name="Bateman K.S."/>
            <person name="Itsathitphaisarn O."/>
            <person name="Sritunyalucksana K."/>
            <person name="Paszkiewicz K.H."/>
            <person name="Moore K.A."/>
            <person name="Stentiford G.D."/>
            <person name="Williams B.A."/>
        </authorList>
    </citation>
    <scope>NUCLEOTIDE SEQUENCE [LARGE SCALE GENOMIC DNA]</scope>
    <source>
        <strain evidence="1 2">TH1</strain>
    </source>
</reference>
<gene>
    <name evidence="1" type="ORF">EHP00_1084</name>
</gene>
<evidence type="ECO:0000313" key="2">
    <source>
        <dbReference type="Proteomes" id="UP000192758"/>
    </source>
</evidence>